<dbReference type="Proteomes" id="UP000231134">
    <property type="component" value="Unassembled WGS sequence"/>
</dbReference>
<dbReference type="Gene3D" id="3.40.1080.20">
    <property type="entry name" value="Acetyl-CoA hydrolase/transferase C-terminal domain"/>
    <property type="match status" value="1"/>
</dbReference>
<dbReference type="InterPro" id="IPR046433">
    <property type="entry name" value="ActCoA_hydro"/>
</dbReference>
<gene>
    <name evidence="6" type="ORF">BGX16_1625</name>
</gene>
<dbReference type="Gene3D" id="3.40.1080.10">
    <property type="entry name" value="Glutaconate Coenzyme A-transferase"/>
    <property type="match status" value="1"/>
</dbReference>
<feature type="binding site" evidence="3">
    <location>
        <position position="401"/>
    </location>
    <ligand>
        <name>CoA</name>
        <dbReference type="ChEBI" id="CHEBI:57287"/>
    </ligand>
</feature>
<feature type="domain" description="Acetyl-CoA hydrolase/transferase C-terminal" evidence="5">
    <location>
        <begin position="328"/>
        <end position="461"/>
    </location>
</feature>
<feature type="domain" description="Acetyl-CoA hydrolase/transferase N-terminal" evidence="4">
    <location>
        <begin position="4"/>
        <end position="214"/>
    </location>
</feature>
<evidence type="ECO:0000259" key="4">
    <source>
        <dbReference type="Pfam" id="PF02550"/>
    </source>
</evidence>
<organism evidence="6 7">
    <name type="scientific">Hallerella succinigenes</name>
    <dbReference type="NCBI Taxonomy" id="1896222"/>
    <lineage>
        <taxon>Bacteria</taxon>
        <taxon>Pseudomonadati</taxon>
        <taxon>Fibrobacterota</taxon>
        <taxon>Fibrobacteria</taxon>
        <taxon>Fibrobacterales</taxon>
        <taxon>Fibrobacteraceae</taxon>
        <taxon>Hallerella</taxon>
    </lineage>
</organism>
<evidence type="ECO:0000313" key="6">
    <source>
        <dbReference type="EMBL" id="PJJ41638.1"/>
    </source>
</evidence>
<dbReference type="InterPro" id="IPR037171">
    <property type="entry name" value="NagB/RpiA_transferase-like"/>
</dbReference>
<proteinExistence type="inferred from homology"/>
<sequence length="497" mass="54115">MTSDLVSKEISAEEAAELIQDGEVLGVSGFTLAGYPKAVPTALAKRAERLHANGKPFQITLFSGASTGDECDGALARAKAIKWRAPYQSNPDLRSAINRGEIFYTDAHLGIMGHLVRTGSLPRPTTAIIEASEVTSDGKIRFTTSCGNSVEYLRMADRIIVELNSIYGDALCGIHDCYLPELPPYTHPIPVVNVLDRGGKDYVQVDPKKIVAIVRTNQGDTIRPFTEPDAVSKNIGGQILEFLAHERKKGRLPAGLPYQSGVGNVANAVLTAMARDSLQEPVSLFTEVIQEAVFELIKADKLVGASGTALTCSADAREYFKQNAATLQKKFVLRSQEVSNHPEVIRRLGVISMNTALECDIFGNVNSSHVCGSSIMNGIGGSADFSRNCLLGFFMAPSTAKNGAISTIVPFVTHLDHSDHETHIFVTEQGLADLRGLDPVSRAHKIIENCAHPDYRQQLNDFLDYSMRSSKGKHIPFALDRAFNMHLDFLEKGTMKE</sequence>
<feature type="binding site" evidence="3">
    <location>
        <position position="381"/>
    </location>
    <ligand>
        <name>CoA</name>
        <dbReference type="ChEBI" id="CHEBI:57287"/>
    </ligand>
</feature>
<dbReference type="GO" id="GO:0003986">
    <property type="term" value="F:acetyl-CoA hydrolase activity"/>
    <property type="evidence" value="ECO:0007669"/>
    <property type="project" value="TreeGrafter"/>
</dbReference>
<dbReference type="GO" id="GO:0006084">
    <property type="term" value="P:acetyl-CoA metabolic process"/>
    <property type="evidence" value="ECO:0007669"/>
    <property type="project" value="InterPro"/>
</dbReference>
<dbReference type="Pfam" id="PF02550">
    <property type="entry name" value="AcetylCoA_hydro"/>
    <property type="match status" value="1"/>
</dbReference>
<dbReference type="PANTHER" id="PTHR43609:SF1">
    <property type="entry name" value="ACETYL-COA HYDROLASE"/>
    <property type="match status" value="1"/>
</dbReference>
<evidence type="ECO:0000313" key="7">
    <source>
        <dbReference type="Proteomes" id="UP000231134"/>
    </source>
</evidence>
<dbReference type="NCBIfam" id="TIGR03458">
    <property type="entry name" value="YgfH_subfam"/>
    <property type="match status" value="1"/>
</dbReference>
<name>A0A2M9A7K6_9BACT</name>
<accession>A0A2M9A7K6</accession>
<dbReference type="SUPFAM" id="SSF100950">
    <property type="entry name" value="NagB/RpiA/CoA transferase-like"/>
    <property type="match status" value="2"/>
</dbReference>
<dbReference type="FunFam" id="3.40.1080.20:FF:000001">
    <property type="entry name" value="Acetyl-CoA hydrolase Ach1"/>
    <property type="match status" value="1"/>
</dbReference>
<evidence type="ECO:0000256" key="3">
    <source>
        <dbReference type="PIRSR" id="PIRSR617821-2"/>
    </source>
</evidence>
<keyword evidence="6" id="KW-0378">Hydrolase</keyword>
<dbReference type="OrthoDB" id="9801795at2"/>
<evidence type="ECO:0000256" key="2">
    <source>
        <dbReference type="PIRSR" id="PIRSR617821-1"/>
    </source>
</evidence>
<dbReference type="InterPro" id="IPR038460">
    <property type="entry name" value="AcetylCoA_hyd_C_sf"/>
</dbReference>
<dbReference type="GO" id="GO:0006083">
    <property type="term" value="P:acetate metabolic process"/>
    <property type="evidence" value="ECO:0007669"/>
    <property type="project" value="InterPro"/>
</dbReference>
<dbReference type="InterPro" id="IPR003702">
    <property type="entry name" value="ActCoA_hydro_N"/>
</dbReference>
<dbReference type="RefSeq" id="WP_100425588.1">
    <property type="nucleotide sequence ID" value="NZ_PGEX01000001.1"/>
</dbReference>
<keyword evidence="7" id="KW-1185">Reference proteome</keyword>
<comment type="similarity">
    <text evidence="1">Belongs to the acetyl-CoA hydrolase/transferase family.</text>
</comment>
<keyword evidence="6" id="KW-0808">Transferase</keyword>
<feature type="binding site" evidence="3">
    <location>
        <position position="377"/>
    </location>
    <ligand>
        <name>CoA</name>
        <dbReference type="ChEBI" id="CHEBI:57287"/>
    </ligand>
</feature>
<reference evidence="6 7" key="1">
    <citation type="submission" date="2017-11" db="EMBL/GenBank/DDBJ databases">
        <title>Animal gut microbial communities from fecal samples from Wisconsin, USA.</title>
        <authorList>
            <person name="Neumann A."/>
        </authorList>
    </citation>
    <scope>NUCLEOTIDE SEQUENCE [LARGE SCALE GENOMIC DNA]</scope>
    <source>
        <strain evidence="6 7">UWS3</strain>
    </source>
</reference>
<dbReference type="Pfam" id="PF13336">
    <property type="entry name" value="AcetylCoA_hyd_C"/>
    <property type="match status" value="1"/>
</dbReference>
<dbReference type="InterPro" id="IPR026888">
    <property type="entry name" value="AcetylCoA_hyd_C"/>
</dbReference>
<dbReference type="AlphaFoldDB" id="A0A2M9A7K6"/>
<evidence type="ECO:0000256" key="1">
    <source>
        <dbReference type="ARBA" id="ARBA00009632"/>
    </source>
</evidence>
<comment type="caution">
    <text evidence="6">The sequence shown here is derived from an EMBL/GenBank/DDBJ whole genome shotgun (WGS) entry which is preliminary data.</text>
</comment>
<feature type="active site" description="5-glutamyl coenzyme A thioester intermediate" evidence="2">
    <location>
        <position position="287"/>
    </location>
</feature>
<evidence type="ECO:0000259" key="5">
    <source>
        <dbReference type="Pfam" id="PF13336"/>
    </source>
</evidence>
<dbReference type="InterPro" id="IPR017821">
    <property type="entry name" value="Succinate_CoA_transferase"/>
</dbReference>
<feature type="binding site" evidence="3">
    <location>
        <begin position="261"/>
        <end position="265"/>
    </location>
    <ligand>
        <name>CoA</name>
        <dbReference type="ChEBI" id="CHEBI:57287"/>
    </ligand>
</feature>
<protein>
    <submittedName>
        <fullName evidence="6">Acetyl-CoA hydrolase/succinyl-CoA:acetate CoA-transferase</fullName>
    </submittedName>
</protein>
<dbReference type="GO" id="GO:0008775">
    <property type="term" value="F:acetate CoA-transferase activity"/>
    <property type="evidence" value="ECO:0007669"/>
    <property type="project" value="InterPro"/>
</dbReference>
<dbReference type="PANTHER" id="PTHR43609">
    <property type="entry name" value="ACETYL-COA HYDROLASE"/>
    <property type="match status" value="1"/>
</dbReference>
<dbReference type="EMBL" id="PGEX01000001">
    <property type="protein sequence ID" value="PJJ41638.1"/>
    <property type="molecule type" value="Genomic_DNA"/>
</dbReference>